<name>A0A6M4GS10_9PROT</name>
<dbReference type="PROSITE" id="PS51257">
    <property type="entry name" value="PROKAR_LIPOPROTEIN"/>
    <property type="match status" value="1"/>
</dbReference>
<keyword evidence="3" id="KW-1185">Reference proteome</keyword>
<dbReference type="RefSeq" id="WP_212756968.1">
    <property type="nucleotide sequence ID" value="NZ_CP053069.1"/>
</dbReference>
<reference evidence="2 3" key="1">
    <citation type="submission" date="2020-04" db="EMBL/GenBank/DDBJ databases">
        <title>Usitatibacter rugosus gen. nov., sp. nov. and Usitatibacter palustris sp. nov., novel members of Usitatibacteraceae fam. nov. within the order Nitrosomonadales isolated from soil.</title>
        <authorList>
            <person name="Huber K.J."/>
            <person name="Neumann-Schaal M."/>
            <person name="Geppert A."/>
            <person name="Luckner M."/>
            <person name="Wanner G."/>
            <person name="Overmann J."/>
        </authorList>
    </citation>
    <scope>NUCLEOTIDE SEQUENCE [LARGE SCALE GENOMIC DNA]</scope>
    <source>
        <strain evidence="2 3">0125_3</strain>
    </source>
</reference>
<evidence type="ECO:0000256" key="1">
    <source>
        <dbReference type="SAM" id="SignalP"/>
    </source>
</evidence>
<evidence type="ECO:0008006" key="4">
    <source>
        <dbReference type="Google" id="ProtNLM"/>
    </source>
</evidence>
<feature type="chain" id="PRO_5026837579" description="META domain-containing protein" evidence="1">
    <location>
        <begin position="19"/>
        <end position="163"/>
    </location>
</feature>
<organism evidence="2 3">
    <name type="scientific">Usitatibacter rugosus</name>
    <dbReference type="NCBI Taxonomy" id="2732067"/>
    <lineage>
        <taxon>Bacteria</taxon>
        <taxon>Pseudomonadati</taxon>
        <taxon>Pseudomonadota</taxon>
        <taxon>Betaproteobacteria</taxon>
        <taxon>Nitrosomonadales</taxon>
        <taxon>Usitatibacteraceae</taxon>
        <taxon>Usitatibacter</taxon>
    </lineage>
</organism>
<dbReference type="AlphaFoldDB" id="A0A6M4GS10"/>
<feature type="signal peptide" evidence="1">
    <location>
        <begin position="1"/>
        <end position="18"/>
    </location>
</feature>
<sequence>MIRKCLLVLVVMAGCATAPTPTPVAVSAPAPAPAAAPAPVPVAANTPPSIVGLWAMKGIGKDSSPEVMPGCAGTIDFRPDGTTLMGSGEQSLTGRYFVQTQGGQLVLSQRDLKGNNGKNCQGLTTDFVIEHTVADARMVLKGDSMKLYPPVPGDVFFELTRVR</sequence>
<keyword evidence="1" id="KW-0732">Signal</keyword>
<dbReference type="EMBL" id="CP053069">
    <property type="protein sequence ID" value="QJR10041.1"/>
    <property type="molecule type" value="Genomic_DNA"/>
</dbReference>
<gene>
    <name evidence="2" type="ORF">DSM104443_01092</name>
</gene>
<evidence type="ECO:0000313" key="2">
    <source>
        <dbReference type="EMBL" id="QJR10041.1"/>
    </source>
</evidence>
<evidence type="ECO:0000313" key="3">
    <source>
        <dbReference type="Proteomes" id="UP000501534"/>
    </source>
</evidence>
<dbReference type="KEGG" id="uru:DSM104443_01092"/>
<protein>
    <recommendedName>
        <fullName evidence="4">META domain-containing protein</fullName>
    </recommendedName>
</protein>
<proteinExistence type="predicted"/>
<accession>A0A6M4GS10</accession>
<dbReference type="Proteomes" id="UP000501534">
    <property type="component" value="Chromosome"/>
</dbReference>